<sequence length="106" mass="11385">MFLRKALLAIGTLALIASVCVSGLLYVNKRAMERQIHEQTDQVSTLSKQVGKLAANNDLDESQLATLREQVKTLGPDNEKLKASVGAFATQAAACDTLKKTLNVKG</sequence>
<dbReference type="AlphaFoldDB" id="A0A226WYK7"/>
<proteinExistence type="predicted"/>
<evidence type="ECO:0000313" key="1">
    <source>
        <dbReference type="EMBL" id="OXC76262.1"/>
    </source>
</evidence>
<dbReference type="EMBL" id="MTHB01000132">
    <property type="protein sequence ID" value="OXC76262.1"/>
    <property type="molecule type" value="Genomic_DNA"/>
</dbReference>
<name>A0A226WYK7_CABSO</name>
<accession>A0A226WYK7</accession>
<gene>
    <name evidence="1" type="ORF">BSU04_22800</name>
</gene>
<reference evidence="2" key="1">
    <citation type="submission" date="2017-01" db="EMBL/GenBank/DDBJ databases">
        <title>Genome Analysis of Deinococcus marmoris KOPRI26562.</title>
        <authorList>
            <person name="Kim J.H."/>
            <person name="Oh H.-M."/>
        </authorList>
    </citation>
    <scope>NUCLEOTIDE SEQUENCE [LARGE SCALE GENOMIC DNA]</scope>
    <source>
        <strain evidence="2">PAMC 26633</strain>
    </source>
</reference>
<evidence type="ECO:0000313" key="2">
    <source>
        <dbReference type="Proteomes" id="UP000214720"/>
    </source>
</evidence>
<organism evidence="1 2">
    <name type="scientific">Caballeronia sordidicola</name>
    <name type="common">Burkholderia sordidicola</name>
    <dbReference type="NCBI Taxonomy" id="196367"/>
    <lineage>
        <taxon>Bacteria</taxon>
        <taxon>Pseudomonadati</taxon>
        <taxon>Pseudomonadota</taxon>
        <taxon>Betaproteobacteria</taxon>
        <taxon>Burkholderiales</taxon>
        <taxon>Burkholderiaceae</taxon>
        <taxon>Caballeronia</taxon>
    </lineage>
</organism>
<comment type="caution">
    <text evidence="1">The sequence shown here is derived from an EMBL/GenBank/DDBJ whole genome shotgun (WGS) entry which is preliminary data.</text>
</comment>
<dbReference type="Proteomes" id="UP000214720">
    <property type="component" value="Unassembled WGS sequence"/>
</dbReference>
<protein>
    <submittedName>
        <fullName evidence="1">Uncharacterized protein</fullName>
    </submittedName>
</protein>